<accession>A0A2S4PZX3</accession>
<dbReference type="PANTHER" id="PTHR43991">
    <property type="entry name" value="WD REPEAT PROTEIN (AFU_ORTHOLOGUE AFUA_8G05640)-RELATED"/>
    <property type="match status" value="1"/>
</dbReference>
<sequence>MNSSYQHLSTDNDVVSFPLSDENSFFNGFNTLSAMDVEMERMNMLTVPFSLAQASNPEVVASNTHMMGEQNMRSQMQGAAVYNSNHGHLNNQIYNFEGRQLLEEPENTAYVDRQYGIQPERGDITMSFQQNQMVNFYSATSQLPTLTRETSFGNGPYQSTDSVEALVLYRPTQSGMHSDDRSINPTMSSIRTTSNSIASMIPFPFTGLPPTSFYIARSSSNSAAQTFLNSQNSLNEPNLLAPAASNEVWIDSNLSNPGNQEVKLKFDLYDSLHCMRQQALSTSQILSRSVPCPSYLGIGGLRAMTTKVIQRSDLQGEECDIQGINWKKIGVSRSKFKNFRAKQYLENIRNLKSIYMYPKDQSFANREMFFRFRRMDFNQKVQLLHIQLRNLISSPTRDHVFYAGGTKVLHYTPHHTNKSGIASIALDLANPTIPSPHSTAQGIHITTMATGQNILVAGGGFGEYGLVNLSAEKGTDHTQGLITREPHGMINHIQIHSTRTNISPIVAFASNDSHLRLLDVHSNKVISEHPFKYAINCSSISTDKRLRVMVGDTQNVLICNAESGEIIKTLEGHGISGHACDWADDGWTVATGGQDQNIKIWDARKWTNTQGTGLPVAVISTQLVGVSKLKFSPVGSGKRILVAAEPVDYLNIIEAERFSTQQTISVFGDITGFDFCNGGQDLYIANSDSTRGGIMEFERSNLANYGLYQIKSSFLAEKGIFRHPEPYDWKNEEEMIRDPKTRTIPGTLERR</sequence>
<dbReference type="SMART" id="SM00320">
    <property type="entry name" value="WD40"/>
    <property type="match status" value="2"/>
</dbReference>
<protein>
    <submittedName>
        <fullName evidence="2">Uncharacterized protein</fullName>
    </submittedName>
</protein>
<dbReference type="EMBL" id="PEDP01000107">
    <property type="protein sequence ID" value="POS87556.1"/>
    <property type="molecule type" value="Genomic_DNA"/>
</dbReference>
<organism evidence="2 3">
    <name type="scientific">Erysiphe pulchra</name>
    <dbReference type="NCBI Taxonomy" id="225359"/>
    <lineage>
        <taxon>Eukaryota</taxon>
        <taxon>Fungi</taxon>
        <taxon>Dikarya</taxon>
        <taxon>Ascomycota</taxon>
        <taxon>Pezizomycotina</taxon>
        <taxon>Leotiomycetes</taxon>
        <taxon>Erysiphales</taxon>
        <taxon>Erysiphaceae</taxon>
        <taxon>Erysiphe</taxon>
    </lineage>
</organism>
<dbReference type="PROSITE" id="PS50082">
    <property type="entry name" value="WD_REPEATS_2"/>
    <property type="match status" value="1"/>
</dbReference>
<dbReference type="PROSITE" id="PS50294">
    <property type="entry name" value="WD_REPEATS_REGION"/>
    <property type="match status" value="1"/>
</dbReference>
<feature type="repeat" description="WD" evidence="1">
    <location>
        <begin position="570"/>
        <end position="602"/>
    </location>
</feature>
<evidence type="ECO:0000313" key="2">
    <source>
        <dbReference type="EMBL" id="POS87556.1"/>
    </source>
</evidence>
<dbReference type="OrthoDB" id="20669at2759"/>
<comment type="caution">
    <text evidence="2">The sequence shown here is derived from an EMBL/GenBank/DDBJ whole genome shotgun (WGS) entry which is preliminary data.</text>
</comment>
<reference evidence="2 3" key="1">
    <citation type="submission" date="2017-10" db="EMBL/GenBank/DDBJ databases">
        <title>Development of genomic resources for the powdery mildew, Erysiphe pulchra.</title>
        <authorList>
            <person name="Wadl P.A."/>
            <person name="Mack B.M."/>
            <person name="Moore G."/>
            <person name="Beltz S.B."/>
        </authorList>
    </citation>
    <scope>NUCLEOTIDE SEQUENCE [LARGE SCALE GENOMIC DNA]</scope>
    <source>
        <strain evidence="2">Cflorida</strain>
    </source>
</reference>
<evidence type="ECO:0000313" key="3">
    <source>
        <dbReference type="Proteomes" id="UP000237438"/>
    </source>
</evidence>
<evidence type="ECO:0000256" key="1">
    <source>
        <dbReference type="PROSITE-ProRule" id="PRU00221"/>
    </source>
</evidence>
<proteinExistence type="predicted"/>
<dbReference type="STRING" id="225359.A0A2S4PZX3"/>
<dbReference type="PANTHER" id="PTHR43991:SF12">
    <property type="entry name" value="WD REPEAT PROTEIN (AFU_ORTHOLOGUE AFUA_8G05640)"/>
    <property type="match status" value="1"/>
</dbReference>
<gene>
    <name evidence="2" type="ORF">EPUL_002393</name>
</gene>
<keyword evidence="3" id="KW-1185">Reference proteome</keyword>
<dbReference type="InterPro" id="IPR036322">
    <property type="entry name" value="WD40_repeat_dom_sf"/>
</dbReference>
<dbReference type="Gene3D" id="2.130.10.10">
    <property type="entry name" value="YVTN repeat-like/Quinoprotein amine dehydrogenase"/>
    <property type="match status" value="1"/>
</dbReference>
<name>A0A2S4PZX3_9PEZI</name>
<dbReference type="InterPro" id="IPR001680">
    <property type="entry name" value="WD40_rpt"/>
</dbReference>
<dbReference type="SUPFAM" id="SSF50978">
    <property type="entry name" value="WD40 repeat-like"/>
    <property type="match status" value="1"/>
</dbReference>
<feature type="non-terminal residue" evidence="2">
    <location>
        <position position="751"/>
    </location>
</feature>
<dbReference type="InterPro" id="IPR015943">
    <property type="entry name" value="WD40/YVTN_repeat-like_dom_sf"/>
</dbReference>
<dbReference type="AlphaFoldDB" id="A0A2S4PZX3"/>
<dbReference type="Proteomes" id="UP000237438">
    <property type="component" value="Unassembled WGS sequence"/>
</dbReference>
<keyword evidence="1" id="KW-0853">WD repeat</keyword>